<proteinExistence type="predicted"/>
<gene>
    <name evidence="1" type="ORF">ROHU_007784</name>
</gene>
<dbReference type="EMBL" id="QBIY01012723">
    <property type="protein sequence ID" value="RXN18145.1"/>
    <property type="molecule type" value="Genomic_DNA"/>
</dbReference>
<organism evidence="1 2">
    <name type="scientific">Labeo rohita</name>
    <name type="common">Indian major carp</name>
    <name type="synonym">Cyprinus rohita</name>
    <dbReference type="NCBI Taxonomy" id="84645"/>
    <lineage>
        <taxon>Eukaryota</taxon>
        <taxon>Metazoa</taxon>
        <taxon>Chordata</taxon>
        <taxon>Craniata</taxon>
        <taxon>Vertebrata</taxon>
        <taxon>Euteleostomi</taxon>
        <taxon>Actinopterygii</taxon>
        <taxon>Neopterygii</taxon>
        <taxon>Teleostei</taxon>
        <taxon>Ostariophysi</taxon>
        <taxon>Cypriniformes</taxon>
        <taxon>Cyprinidae</taxon>
        <taxon>Labeoninae</taxon>
        <taxon>Labeonini</taxon>
        <taxon>Labeo</taxon>
    </lineage>
</organism>
<dbReference type="AlphaFoldDB" id="A0A498MLQ6"/>
<evidence type="ECO:0000313" key="2">
    <source>
        <dbReference type="Proteomes" id="UP000290572"/>
    </source>
</evidence>
<keyword evidence="2" id="KW-1185">Reference proteome</keyword>
<name>A0A498MLQ6_LABRO</name>
<protein>
    <submittedName>
        <fullName evidence="1">Ubiquitin system component Cue domain containing</fullName>
    </submittedName>
</protein>
<evidence type="ECO:0000313" key="1">
    <source>
        <dbReference type="EMBL" id="RXN18145.1"/>
    </source>
</evidence>
<reference evidence="1 2" key="1">
    <citation type="submission" date="2018-03" db="EMBL/GenBank/DDBJ databases">
        <title>Draft genome sequence of Rohu Carp (Labeo rohita).</title>
        <authorList>
            <person name="Das P."/>
            <person name="Kushwaha B."/>
            <person name="Joshi C.G."/>
            <person name="Kumar D."/>
            <person name="Nagpure N.S."/>
            <person name="Sahoo L."/>
            <person name="Das S.P."/>
            <person name="Bit A."/>
            <person name="Patnaik S."/>
            <person name="Meher P.K."/>
            <person name="Jayasankar P."/>
            <person name="Koringa P.G."/>
            <person name="Patel N.V."/>
            <person name="Hinsu A.T."/>
            <person name="Kumar R."/>
            <person name="Pandey M."/>
            <person name="Agarwal S."/>
            <person name="Srivastava S."/>
            <person name="Singh M."/>
            <person name="Iquebal M.A."/>
            <person name="Jaiswal S."/>
            <person name="Angadi U.B."/>
            <person name="Kumar N."/>
            <person name="Raza M."/>
            <person name="Shah T.M."/>
            <person name="Rai A."/>
            <person name="Jena J.K."/>
        </authorList>
    </citation>
    <scope>NUCLEOTIDE SEQUENCE [LARGE SCALE GENOMIC DNA]</scope>
    <source>
        <strain evidence="1">DASCIFA01</strain>
        <tissue evidence="1">Testis</tissue>
    </source>
</reference>
<accession>A0A498MLQ6</accession>
<sequence length="120" mass="13319">MVLVNWMKRSISAGTTGPRQLILDSNSTDKIPGGAEDRRPFTSDVHRYCSVRMAIAKGSITNAKSKGESGQPCLVPRFKGKLEEDTPFVRTEQTGRTDSRRFASILARIFTSTFKRLIGL</sequence>
<comment type="caution">
    <text evidence="1">The sequence shown here is derived from an EMBL/GenBank/DDBJ whole genome shotgun (WGS) entry which is preliminary data.</text>
</comment>
<dbReference type="Proteomes" id="UP000290572">
    <property type="component" value="Unassembled WGS sequence"/>
</dbReference>